<dbReference type="AlphaFoldDB" id="A0A9P7EVX1"/>
<proteinExistence type="predicted"/>
<evidence type="ECO:0000313" key="1">
    <source>
        <dbReference type="EMBL" id="KAG2092140.1"/>
    </source>
</evidence>
<name>A0A9P7EVX1_9AGAM</name>
<accession>A0A9P7EVX1</accession>
<reference evidence="1" key="1">
    <citation type="journal article" date="2020" name="New Phytol.">
        <title>Comparative genomics reveals dynamic genome evolution in host specialist ectomycorrhizal fungi.</title>
        <authorList>
            <person name="Lofgren L.A."/>
            <person name="Nguyen N.H."/>
            <person name="Vilgalys R."/>
            <person name="Ruytinx J."/>
            <person name="Liao H.L."/>
            <person name="Branco S."/>
            <person name="Kuo A."/>
            <person name="LaButti K."/>
            <person name="Lipzen A."/>
            <person name="Andreopoulos W."/>
            <person name="Pangilinan J."/>
            <person name="Riley R."/>
            <person name="Hundley H."/>
            <person name="Na H."/>
            <person name="Barry K."/>
            <person name="Grigoriev I.V."/>
            <person name="Stajich J.E."/>
            <person name="Kennedy P.G."/>
        </authorList>
    </citation>
    <scope>NUCLEOTIDE SEQUENCE</scope>
    <source>
        <strain evidence="1">FC423</strain>
    </source>
</reference>
<dbReference type="RefSeq" id="XP_041286773.1">
    <property type="nucleotide sequence ID" value="XM_041434323.1"/>
</dbReference>
<dbReference type="EMBL" id="JABBWM010000092">
    <property type="protein sequence ID" value="KAG2092140.1"/>
    <property type="molecule type" value="Genomic_DNA"/>
</dbReference>
<gene>
    <name evidence="1" type="ORF">F5147DRAFT_657758</name>
</gene>
<evidence type="ECO:0000313" key="2">
    <source>
        <dbReference type="Proteomes" id="UP000823399"/>
    </source>
</evidence>
<dbReference type="OrthoDB" id="2647662at2759"/>
<organism evidence="1 2">
    <name type="scientific">Suillus discolor</name>
    <dbReference type="NCBI Taxonomy" id="1912936"/>
    <lineage>
        <taxon>Eukaryota</taxon>
        <taxon>Fungi</taxon>
        <taxon>Dikarya</taxon>
        <taxon>Basidiomycota</taxon>
        <taxon>Agaricomycotina</taxon>
        <taxon>Agaricomycetes</taxon>
        <taxon>Agaricomycetidae</taxon>
        <taxon>Boletales</taxon>
        <taxon>Suillineae</taxon>
        <taxon>Suillaceae</taxon>
        <taxon>Suillus</taxon>
    </lineage>
</organism>
<dbReference type="Proteomes" id="UP000823399">
    <property type="component" value="Unassembled WGS sequence"/>
</dbReference>
<keyword evidence="2" id="KW-1185">Reference proteome</keyword>
<dbReference type="GeneID" id="64696582"/>
<protein>
    <submittedName>
        <fullName evidence="1">Uncharacterized protein</fullName>
    </submittedName>
</protein>
<comment type="caution">
    <text evidence="1">The sequence shown here is derived from an EMBL/GenBank/DDBJ whole genome shotgun (WGS) entry which is preliminary data.</text>
</comment>
<sequence length="247" mass="27655">MLFHYTTAPLPGRCSWGDMLKRQKVEIDSNITNSHEVYGEWEMFVHPSGAVYYYNETRNTYTGLNIRDCPTVRLEKFEAWVKAMRGKDMLEKIINRLASLGSDGTITEPGVALFGDFNTHLIDNRQTIPYVTQPEARLLRSHSMGCCPRKIDYFPFIATIAMFCLPILVCERLNQIYVDGTVNALDIKTFVDDFSSQNTAQITLAGVIMAVDAGFLAVQGVGTGTITESILKGSIIFCVGCITWIKE</sequence>